<dbReference type="InterPro" id="IPR029063">
    <property type="entry name" value="SAM-dependent_MTases_sf"/>
</dbReference>
<dbReference type="GO" id="GO:0032259">
    <property type="term" value="P:methylation"/>
    <property type="evidence" value="ECO:0007669"/>
    <property type="project" value="UniProtKB-KW"/>
</dbReference>
<dbReference type="EMBL" id="LKCM01000154">
    <property type="protein sequence ID" value="KPQ43364.1"/>
    <property type="molecule type" value="Genomic_DNA"/>
</dbReference>
<dbReference type="CDD" id="cd02440">
    <property type="entry name" value="AdoMet_MTases"/>
    <property type="match status" value="1"/>
</dbReference>
<dbReference type="GO" id="GO:0008757">
    <property type="term" value="F:S-adenosylmethionine-dependent methyltransferase activity"/>
    <property type="evidence" value="ECO:0007669"/>
    <property type="project" value="InterPro"/>
</dbReference>
<gene>
    <name evidence="3" type="primary">menG_2</name>
    <name evidence="3" type="ORF">MPEBLZ_02085</name>
</gene>
<comment type="caution">
    <text evidence="3">The sequence shown here is derived from an EMBL/GenBank/DDBJ whole genome shotgun (WGS) entry which is preliminary data.</text>
</comment>
<sequence>MNEIRKGKKLDFTIADVNEIYEGPVGVLWEILMGEQIHVGGDSQTNIMARKAGVNKNTSVLDVCSALGGPARHLARKFGCKVTGLDATMKMVNEATKRTENEGLTHLITCKPGNALDMPFKAAAFDIVWGQDAWCYVTDKERLIKEAHRVLKPGGIIAFTDWIQAGNMTDREWEGLNSFMAFPYMESLAGYEQILKQNGFVITEKEDMTTDFAKYCHIYQDRVRNELKGTIISQYGAQMWEGSR</sequence>
<keyword evidence="3" id="KW-0489">Methyltransferase</keyword>
<reference evidence="3 4" key="1">
    <citation type="submission" date="2015-09" db="EMBL/GenBank/DDBJ databases">
        <title>A metagenomics-based metabolic model of nitrate-dependent anaerobic oxidation of methane by Methanoperedens-like archaea.</title>
        <authorList>
            <person name="Arshad A."/>
            <person name="Speth D.R."/>
            <person name="De Graaf R.M."/>
            <person name="Op Den Camp H.J."/>
            <person name="Jetten M.S."/>
            <person name="Welte C.U."/>
        </authorList>
    </citation>
    <scope>NUCLEOTIDE SEQUENCE [LARGE SCALE GENOMIC DNA]</scope>
</reference>
<dbReference type="Gene3D" id="3.40.50.150">
    <property type="entry name" value="Vaccinia Virus protein VP39"/>
    <property type="match status" value="1"/>
</dbReference>
<evidence type="ECO:0000256" key="1">
    <source>
        <dbReference type="ARBA" id="ARBA00022679"/>
    </source>
</evidence>
<dbReference type="Pfam" id="PF08241">
    <property type="entry name" value="Methyltransf_11"/>
    <property type="match status" value="1"/>
</dbReference>
<name>A0A0P8DZN9_9EURY</name>
<dbReference type="SUPFAM" id="SSF53335">
    <property type="entry name" value="S-adenosyl-L-methionine-dependent methyltransferases"/>
    <property type="match status" value="1"/>
</dbReference>
<feature type="domain" description="Methyltransferase type 11" evidence="2">
    <location>
        <begin position="61"/>
        <end position="159"/>
    </location>
</feature>
<dbReference type="PANTHER" id="PTHR44068">
    <property type="entry name" value="ZGC:194242"/>
    <property type="match status" value="1"/>
</dbReference>
<protein>
    <submittedName>
        <fullName evidence="3">Menaquinone biosynthesis methyltransferase</fullName>
    </submittedName>
</protein>
<organism evidence="3 4">
    <name type="scientific">Candidatus Methanoperedens nitratireducens</name>
    <dbReference type="NCBI Taxonomy" id="1392998"/>
    <lineage>
        <taxon>Archaea</taxon>
        <taxon>Methanobacteriati</taxon>
        <taxon>Methanobacteriota</taxon>
        <taxon>Stenosarchaea group</taxon>
        <taxon>Methanomicrobia</taxon>
        <taxon>Methanosarcinales</taxon>
        <taxon>ANME-2 cluster</taxon>
        <taxon>Candidatus Methanoperedentaceae</taxon>
        <taxon>Candidatus Methanoperedens</taxon>
    </lineage>
</organism>
<evidence type="ECO:0000259" key="2">
    <source>
        <dbReference type="Pfam" id="PF08241"/>
    </source>
</evidence>
<dbReference type="InterPro" id="IPR013216">
    <property type="entry name" value="Methyltransf_11"/>
</dbReference>
<accession>A0A0P8DZN9</accession>
<keyword evidence="1 3" id="KW-0808">Transferase</keyword>
<dbReference type="Proteomes" id="UP000050360">
    <property type="component" value="Unassembled WGS sequence"/>
</dbReference>
<evidence type="ECO:0000313" key="3">
    <source>
        <dbReference type="EMBL" id="KPQ43364.1"/>
    </source>
</evidence>
<dbReference type="InterPro" id="IPR050447">
    <property type="entry name" value="Erg6_SMT_methyltransf"/>
</dbReference>
<dbReference type="AlphaFoldDB" id="A0A0P8DZN9"/>
<proteinExistence type="predicted"/>
<dbReference type="PANTHER" id="PTHR44068:SF11">
    <property type="entry name" value="GERANYL DIPHOSPHATE 2-C-METHYLTRANSFERASE"/>
    <property type="match status" value="1"/>
</dbReference>
<evidence type="ECO:0000313" key="4">
    <source>
        <dbReference type="Proteomes" id="UP000050360"/>
    </source>
</evidence>